<evidence type="ECO:0000256" key="2">
    <source>
        <dbReference type="ARBA" id="ARBA00006914"/>
    </source>
</evidence>
<accession>A0A067M869</accession>
<dbReference type="InterPro" id="IPR045199">
    <property type="entry name" value="ATAD2-like"/>
</dbReference>
<dbReference type="GO" id="GO:0016887">
    <property type="term" value="F:ATP hydrolysis activity"/>
    <property type="evidence" value="ECO:0007669"/>
    <property type="project" value="InterPro"/>
</dbReference>
<feature type="compositionally biased region" description="Polar residues" evidence="8">
    <location>
        <begin position="81"/>
        <end position="95"/>
    </location>
</feature>
<dbReference type="InParanoid" id="A0A067M869"/>
<dbReference type="GO" id="GO:0045815">
    <property type="term" value="P:transcription initiation-coupled chromatin remodeling"/>
    <property type="evidence" value="ECO:0007669"/>
    <property type="project" value="TreeGrafter"/>
</dbReference>
<organism evidence="10 11">
    <name type="scientific">Botryobasidium botryosum (strain FD-172 SS1)</name>
    <dbReference type="NCBI Taxonomy" id="930990"/>
    <lineage>
        <taxon>Eukaryota</taxon>
        <taxon>Fungi</taxon>
        <taxon>Dikarya</taxon>
        <taxon>Basidiomycota</taxon>
        <taxon>Agaricomycotina</taxon>
        <taxon>Agaricomycetes</taxon>
        <taxon>Cantharellales</taxon>
        <taxon>Botryobasidiaceae</taxon>
        <taxon>Botryobasidium</taxon>
    </lineage>
</organism>
<dbReference type="STRING" id="930990.A0A067M869"/>
<evidence type="ECO:0000259" key="9">
    <source>
        <dbReference type="SMART" id="SM00382"/>
    </source>
</evidence>
<protein>
    <recommendedName>
        <fullName evidence="9">AAA+ ATPase domain-containing protein</fullName>
    </recommendedName>
</protein>
<keyword evidence="4" id="KW-0378">Hydrolase</keyword>
<dbReference type="Gene3D" id="3.40.50.300">
    <property type="entry name" value="P-loop containing nucleotide triphosphate hydrolases"/>
    <property type="match status" value="2"/>
</dbReference>
<evidence type="ECO:0000313" key="11">
    <source>
        <dbReference type="Proteomes" id="UP000027195"/>
    </source>
</evidence>
<dbReference type="EMBL" id="KL198101">
    <property type="protein sequence ID" value="KDQ07766.1"/>
    <property type="molecule type" value="Genomic_DNA"/>
</dbReference>
<dbReference type="FunFam" id="3.40.50.300:FF:000061">
    <property type="entry name" value="ATPase family, AAA domain-containing 2"/>
    <property type="match status" value="1"/>
</dbReference>
<dbReference type="InterPro" id="IPR003593">
    <property type="entry name" value="AAA+_ATPase"/>
</dbReference>
<dbReference type="HOGENOM" id="CLU_000536_5_0_1"/>
<dbReference type="OrthoDB" id="5421at2759"/>
<dbReference type="GO" id="GO:0005634">
    <property type="term" value="C:nucleus"/>
    <property type="evidence" value="ECO:0007669"/>
    <property type="project" value="UniProtKB-SubCell"/>
</dbReference>
<dbReference type="GO" id="GO:0042393">
    <property type="term" value="F:histone binding"/>
    <property type="evidence" value="ECO:0007669"/>
    <property type="project" value="TreeGrafter"/>
</dbReference>
<feature type="compositionally biased region" description="Low complexity" evidence="8">
    <location>
        <begin position="191"/>
        <end position="201"/>
    </location>
</feature>
<reference evidence="11" key="1">
    <citation type="journal article" date="2014" name="Proc. Natl. Acad. Sci. U.S.A.">
        <title>Extensive sampling of basidiomycete genomes demonstrates inadequacy of the white-rot/brown-rot paradigm for wood decay fungi.</title>
        <authorList>
            <person name="Riley R."/>
            <person name="Salamov A.A."/>
            <person name="Brown D.W."/>
            <person name="Nagy L.G."/>
            <person name="Floudas D."/>
            <person name="Held B.W."/>
            <person name="Levasseur A."/>
            <person name="Lombard V."/>
            <person name="Morin E."/>
            <person name="Otillar R."/>
            <person name="Lindquist E.A."/>
            <person name="Sun H."/>
            <person name="LaButti K.M."/>
            <person name="Schmutz J."/>
            <person name="Jabbour D."/>
            <person name="Luo H."/>
            <person name="Baker S.E."/>
            <person name="Pisabarro A.G."/>
            <person name="Walton J.D."/>
            <person name="Blanchette R.A."/>
            <person name="Henrissat B."/>
            <person name="Martin F."/>
            <person name="Cullen D."/>
            <person name="Hibbett D.S."/>
            <person name="Grigoriev I.V."/>
        </authorList>
    </citation>
    <scope>NUCLEOTIDE SEQUENCE [LARGE SCALE GENOMIC DNA]</scope>
    <source>
        <strain evidence="11">FD-172 SS1</strain>
    </source>
</reference>
<sequence length="1370" mass="150255">MQGVDEPNPIEPNSYHHSPQPPHPQLDAPATPPPPPQPSHPRLVLKLKPTSAPSPMALSNPPPATRRSTRQATAQSAAQSGSEYAASQHSSSPNNDPMPEDEEHAEPVVTWTSSRGRKTTLKRPTFAEDDDDEEEEGGGLDDEDDAPVRPAGRTRKSVPKRLDFIEPDEDENEEPDASWGTRLRTRRRENQNSQSNNTRTSEPPRPQGRTTRNSRRSAQADPGSSEYVQEPDHVSEEEDVEDDDAPPTSPSPEPAANEEPRGYKLRKRGNVNYTLPPPLDPMDITSGIGNNSRGPKGKAKSTAKFSMPRWNLGAKTDFTLGMGMGMDIGRVPPVPDDSDSDNGMPPAPKPFSMGGAADGGAGLYPAGANSANAFIPNDFGAAAGAPSNLGKVSKDSALADADPLGVNTNVTFDEVGGLDDHITSLKEMVSLPLLYPEVFQQFNLTPPRGVLFHGPPGTGKTLLARALAASSRNGDKTISFFMRKGADCLSKWVGEAERQLRLLFEEARACQPSIIFFDEIDGLAPVRSSKQDQIHASIVSTLLALMDGMDGRGQVIVIGATNRPDSIDPALRRPGRFDREFYFPLPGLDARQRILSIITRGWKGWENDNGNEALKMLAEATKGYGGADLRALCTEAALNAVQRRYPQIYKSSERLLLKPETIVVQPRDFMVSLKKLIPSSARSTASAAAPLPEQLVPLLGDTLELVKQALDSALPSNKKRSALEEAEWEDEGGEEAGFAREMMLQAMETLRVHRPRLLLHGVPGMGQNYIGAAAMHHLEGYHIQCLDLGTLFSDSTRSIEATIVQLFVEAKRHKPSVIYIPSLRSWSEAVSETARTTVRTMLESLSPTDPILLLCVVDGAVQYLPRDVQDWFGPSRESVLALTPPTLERRRAFFENLLHTVEKPPNQFPDIAKRRKRVLEKLPIAPPLPPRMPTKAEMAAQEENDARVKALLTNRLGPILSDLKKKFKRFTKTVYEEYGVDPKTGLPPVDLDQQVLQIVMSDQLPSNGGPIVVDEIQAVPVTADAPPAADSPKRWHDIDLEKMHAKLYYQGYLTPQGFLADLSRIIANAENDQSDADRLFKAQQMYHAAHFTLLSWGQQFSVECDRMAQREKARRRELKKSQEKEGSSMVNGATAGAAPRRSPRHNGQQPEVPMTDPTELERKLKRQRTEGENSQSPMDEDSGPKSPKRVRISPAEEDADAEGEADPLDTTMEEIHPPVDSLDVPPPPAPEIRQPSPTPSLVPPPSAPVLVNGIQSRLSSRGPSPLPTRPLTPQPEHPPTPAAMEEVEMARTPSPPPPPFQLDPALLAELSRRLANDTGGLTIEQLEQLRASCLNAIWRRRGDWDRGDLLRDLLQLVQEYVEGVSSAVNS</sequence>
<feature type="region of interest" description="Disordered" evidence="8">
    <location>
        <begin position="1"/>
        <end position="303"/>
    </location>
</feature>
<feature type="compositionally biased region" description="Pro residues" evidence="8">
    <location>
        <begin position="19"/>
        <end position="39"/>
    </location>
</feature>
<dbReference type="Pfam" id="PF17862">
    <property type="entry name" value="AAA_lid_3"/>
    <property type="match status" value="1"/>
</dbReference>
<feature type="compositionally biased region" description="Acidic residues" evidence="8">
    <location>
        <begin position="127"/>
        <end position="145"/>
    </location>
</feature>
<dbReference type="GO" id="GO:0006334">
    <property type="term" value="P:nucleosome assembly"/>
    <property type="evidence" value="ECO:0007669"/>
    <property type="project" value="TreeGrafter"/>
</dbReference>
<evidence type="ECO:0000256" key="4">
    <source>
        <dbReference type="ARBA" id="ARBA00022801"/>
    </source>
</evidence>
<dbReference type="SMART" id="SM00382">
    <property type="entry name" value="AAA"/>
    <property type="match status" value="1"/>
</dbReference>
<keyword evidence="6" id="KW-0103">Bromodomain</keyword>
<keyword evidence="5" id="KW-0067">ATP-binding</keyword>
<dbReference type="Gene3D" id="1.10.8.60">
    <property type="match status" value="1"/>
</dbReference>
<dbReference type="GO" id="GO:0003682">
    <property type="term" value="F:chromatin binding"/>
    <property type="evidence" value="ECO:0007669"/>
    <property type="project" value="TreeGrafter"/>
</dbReference>
<comment type="subcellular location">
    <subcellularLocation>
        <location evidence="1">Nucleus</location>
    </subcellularLocation>
</comment>
<feature type="domain" description="AAA+ ATPase" evidence="9">
    <location>
        <begin position="446"/>
        <end position="587"/>
    </location>
</feature>
<dbReference type="Proteomes" id="UP000027195">
    <property type="component" value="Unassembled WGS sequence"/>
</dbReference>
<dbReference type="FunFam" id="3.40.50.300:FF:001218">
    <property type="entry name" value="AAA family ATPase, putative"/>
    <property type="match status" value="1"/>
</dbReference>
<dbReference type="PANTHER" id="PTHR23069">
    <property type="entry name" value="AAA DOMAIN-CONTAINING"/>
    <property type="match status" value="1"/>
</dbReference>
<feature type="compositionally biased region" description="Acidic residues" evidence="8">
    <location>
        <begin position="1195"/>
        <end position="1207"/>
    </location>
</feature>
<dbReference type="InterPro" id="IPR027417">
    <property type="entry name" value="P-loop_NTPase"/>
</dbReference>
<feature type="compositionally biased region" description="Low complexity" evidence="8">
    <location>
        <begin position="70"/>
        <end position="80"/>
    </location>
</feature>
<feature type="compositionally biased region" description="Pro residues" evidence="8">
    <location>
        <begin position="1264"/>
        <end position="1281"/>
    </location>
</feature>
<dbReference type="InterPro" id="IPR003960">
    <property type="entry name" value="ATPase_AAA_CS"/>
</dbReference>
<dbReference type="SUPFAM" id="SSF52540">
    <property type="entry name" value="P-loop containing nucleoside triphosphate hydrolases"/>
    <property type="match status" value="2"/>
</dbReference>
<dbReference type="GO" id="GO:0005524">
    <property type="term" value="F:ATP binding"/>
    <property type="evidence" value="ECO:0007669"/>
    <property type="project" value="UniProtKB-KW"/>
</dbReference>
<evidence type="ECO:0000256" key="8">
    <source>
        <dbReference type="SAM" id="MobiDB-lite"/>
    </source>
</evidence>
<keyword evidence="7" id="KW-0539">Nucleus</keyword>
<evidence type="ECO:0000256" key="1">
    <source>
        <dbReference type="ARBA" id="ARBA00004123"/>
    </source>
</evidence>
<feature type="compositionally biased region" description="Acidic residues" evidence="8">
    <location>
        <begin position="165"/>
        <end position="176"/>
    </location>
</feature>
<evidence type="ECO:0000256" key="5">
    <source>
        <dbReference type="ARBA" id="ARBA00022840"/>
    </source>
</evidence>
<dbReference type="PANTHER" id="PTHR23069:SF0">
    <property type="entry name" value="TAT-BINDING HOMOLOG 7"/>
    <property type="match status" value="1"/>
</dbReference>
<evidence type="ECO:0000256" key="6">
    <source>
        <dbReference type="ARBA" id="ARBA00023117"/>
    </source>
</evidence>
<evidence type="ECO:0000313" key="10">
    <source>
        <dbReference type="EMBL" id="KDQ07766.1"/>
    </source>
</evidence>
<feature type="compositionally biased region" description="Acidic residues" evidence="8">
    <location>
        <begin position="235"/>
        <end position="245"/>
    </location>
</feature>
<dbReference type="InterPro" id="IPR003959">
    <property type="entry name" value="ATPase_AAA_core"/>
</dbReference>
<dbReference type="PROSITE" id="PS00674">
    <property type="entry name" value="AAA"/>
    <property type="match status" value="1"/>
</dbReference>
<dbReference type="InterPro" id="IPR041569">
    <property type="entry name" value="AAA_lid_3"/>
</dbReference>
<feature type="compositionally biased region" description="Low complexity" evidence="8">
    <location>
        <begin position="1248"/>
        <end position="1263"/>
    </location>
</feature>
<feature type="compositionally biased region" description="Pro residues" evidence="8">
    <location>
        <begin position="1224"/>
        <end position="1247"/>
    </location>
</feature>
<feature type="region of interest" description="Disordered" evidence="8">
    <location>
        <begin position="1113"/>
        <end position="1299"/>
    </location>
</feature>
<dbReference type="GO" id="GO:0006337">
    <property type="term" value="P:nucleosome disassembly"/>
    <property type="evidence" value="ECO:0007669"/>
    <property type="project" value="TreeGrafter"/>
</dbReference>
<dbReference type="FunCoup" id="A0A067M869">
    <property type="interactions" value="560"/>
</dbReference>
<name>A0A067M869_BOTB1</name>
<keyword evidence="3" id="KW-0547">Nucleotide-binding</keyword>
<feature type="compositionally biased region" description="Basic and acidic residues" evidence="8">
    <location>
        <begin position="1159"/>
        <end position="1171"/>
    </location>
</feature>
<comment type="similarity">
    <text evidence="2">Belongs to the AAA ATPase family.</text>
</comment>
<evidence type="ECO:0000256" key="7">
    <source>
        <dbReference type="ARBA" id="ARBA00023242"/>
    </source>
</evidence>
<keyword evidence="11" id="KW-1185">Reference proteome</keyword>
<proteinExistence type="inferred from homology"/>
<dbReference type="Pfam" id="PF00004">
    <property type="entry name" value="AAA"/>
    <property type="match status" value="1"/>
</dbReference>
<gene>
    <name evidence="10" type="ORF">BOTBODRAFT_593884</name>
</gene>
<evidence type="ECO:0000256" key="3">
    <source>
        <dbReference type="ARBA" id="ARBA00022741"/>
    </source>
</evidence>